<accession>A0A6I1MSE0</accession>
<proteinExistence type="predicted"/>
<comment type="caution">
    <text evidence="1">The sequence shown here is derived from an EMBL/GenBank/DDBJ whole genome shotgun (WGS) entry which is preliminary data.</text>
</comment>
<gene>
    <name evidence="1" type="ORF">GBZ86_16820</name>
</gene>
<dbReference type="EMBL" id="WHJC01000681">
    <property type="protein sequence ID" value="MPQ45368.1"/>
    <property type="molecule type" value="Genomic_DNA"/>
</dbReference>
<evidence type="ECO:0000313" key="2">
    <source>
        <dbReference type="Proteomes" id="UP000430345"/>
    </source>
</evidence>
<keyword evidence="2" id="KW-1185">Reference proteome</keyword>
<sequence>MNYKVNFQGKKYELNKDNLQDFFNDEIKPIKNFSIEKLIEIFNDSDKINFEQSYYKEACYNCNCEYNKDKNYFKFIEYNFYLYTKNENYIISNIEKNYEGLSFNKLFKIGKIDDSYILT</sequence>
<feature type="non-terminal residue" evidence="1">
    <location>
        <position position="119"/>
    </location>
</feature>
<organism evidence="1 2">
    <name type="scientific">Clostridium tarantellae</name>
    <dbReference type="NCBI Taxonomy" id="39493"/>
    <lineage>
        <taxon>Bacteria</taxon>
        <taxon>Bacillati</taxon>
        <taxon>Bacillota</taxon>
        <taxon>Clostridia</taxon>
        <taxon>Eubacteriales</taxon>
        <taxon>Clostridiaceae</taxon>
        <taxon>Clostridium</taxon>
    </lineage>
</organism>
<reference evidence="1 2" key="1">
    <citation type="submission" date="2019-10" db="EMBL/GenBank/DDBJ databases">
        <title>The Genome Sequence of Clostridium tarantellae Isolated from Fish Brain.</title>
        <authorList>
            <person name="Bano L."/>
            <person name="Kiel M."/>
            <person name="Sales G."/>
            <person name="Doxey A.C."/>
            <person name="Mansfield M.J."/>
            <person name="Schiavone M."/>
            <person name="Rossetto O."/>
            <person name="Pirazzini M."/>
            <person name="Dobrindt U."/>
            <person name="Montecucco C."/>
        </authorList>
    </citation>
    <scope>NUCLEOTIDE SEQUENCE [LARGE SCALE GENOMIC DNA]</scope>
    <source>
        <strain evidence="1 2">DSM 3997</strain>
    </source>
</reference>
<evidence type="ECO:0000313" key="1">
    <source>
        <dbReference type="EMBL" id="MPQ45368.1"/>
    </source>
</evidence>
<dbReference type="AlphaFoldDB" id="A0A6I1MSE0"/>
<dbReference type="Pfam" id="PF12653">
    <property type="entry name" value="DUF3785"/>
    <property type="match status" value="1"/>
</dbReference>
<dbReference type="RefSeq" id="WP_152892547.1">
    <property type="nucleotide sequence ID" value="NZ_WHJC01000681.1"/>
</dbReference>
<dbReference type="OrthoDB" id="1751102at2"/>
<protein>
    <submittedName>
        <fullName evidence="1">DUF3785 domain-containing protein</fullName>
    </submittedName>
</protein>
<dbReference type="Proteomes" id="UP000430345">
    <property type="component" value="Unassembled WGS sequence"/>
</dbReference>
<name>A0A6I1MSE0_9CLOT</name>
<dbReference type="InterPro" id="IPR024210">
    <property type="entry name" value="DUF3785"/>
</dbReference>